<evidence type="ECO:0000313" key="8">
    <source>
        <dbReference type="Proteomes" id="UP000202440"/>
    </source>
</evidence>
<evidence type="ECO:0000256" key="3">
    <source>
        <dbReference type="ARBA" id="ARBA00023125"/>
    </source>
</evidence>
<dbReference type="SUPFAM" id="SSF48498">
    <property type="entry name" value="Tetracyclin repressor-like, C-terminal domain"/>
    <property type="match status" value="1"/>
</dbReference>
<accession>A0A222FG99</accession>
<evidence type="ECO:0000259" key="6">
    <source>
        <dbReference type="PROSITE" id="PS50977"/>
    </source>
</evidence>
<evidence type="ECO:0000256" key="4">
    <source>
        <dbReference type="ARBA" id="ARBA00023163"/>
    </source>
</evidence>
<feature type="domain" description="HTH tetR-type" evidence="6">
    <location>
        <begin position="11"/>
        <end position="71"/>
    </location>
</feature>
<reference evidence="7 8" key="1">
    <citation type="submission" date="2017-07" db="EMBL/GenBank/DDBJ databases">
        <title>Annotated genome sequence of Bacterioplanes sanyensis isolated from Red Sea.</title>
        <authorList>
            <person name="Rehman Z.U."/>
        </authorList>
    </citation>
    <scope>NUCLEOTIDE SEQUENCE [LARGE SCALE GENOMIC DNA]</scope>
    <source>
        <strain evidence="7 8">NV9</strain>
    </source>
</reference>
<evidence type="ECO:0000256" key="5">
    <source>
        <dbReference type="PROSITE-ProRule" id="PRU00335"/>
    </source>
</evidence>
<dbReference type="PANTHER" id="PTHR30055">
    <property type="entry name" value="HTH-TYPE TRANSCRIPTIONAL REGULATOR RUTR"/>
    <property type="match status" value="1"/>
</dbReference>
<dbReference type="InterPro" id="IPR009057">
    <property type="entry name" value="Homeodomain-like_sf"/>
</dbReference>
<keyword evidence="3 5" id="KW-0238">DNA-binding</keyword>
<dbReference type="Pfam" id="PF00440">
    <property type="entry name" value="TetR_N"/>
    <property type="match status" value="1"/>
</dbReference>
<dbReference type="SUPFAM" id="SSF46689">
    <property type="entry name" value="Homeodomain-like"/>
    <property type="match status" value="1"/>
</dbReference>
<dbReference type="RefSeq" id="WP_094059296.1">
    <property type="nucleotide sequence ID" value="NZ_CP022530.1"/>
</dbReference>
<dbReference type="GO" id="GO:0000976">
    <property type="term" value="F:transcription cis-regulatory region binding"/>
    <property type="evidence" value="ECO:0007669"/>
    <property type="project" value="TreeGrafter"/>
</dbReference>
<dbReference type="InterPro" id="IPR039538">
    <property type="entry name" value="BetI_C"/>
</dbReference>
<dbReference type="PANTHER" id="PTHR30055:SF234">
    <property type="entry name" value="HTH-TYPE TRANSCRIPTIONAL REGULATOR BETI"/>
    <property type="match status" value="1"/>
</dbReference>
<dbReference type="AlphaFoldDB" id="A0A222FG99"/>
<evidence type="ECO:0000313" key="7">
    <source>
        <dbReference type="EMBL" id="ASP38097.1"/>
    </source>
</evidence>
<dbReference type="Pfam" id="PF13977">
    <property type="entry name" value="TetR_C_6"/>
    <property type="match status" value="1"/>
</dbReference>
<gene>
    <name evidence="7" type="ORF">CHH28_05105</name>
</gene>
<sequence>MARPINPERKQQRRQQILHAAGQCFVQHGFHRTSVQQICDAAQMSPGGLYRHFKSKDDIIVAIAEEERRSTLELAAWLNTAPKPLQALVDMPEPVLAAYQQPEQVALAIEVLAEAARNDVVASVLNDSQQQLQQAITHALERAREQGELDTQAINDAHIAKTIMALLEGFITHASGSDRSAPRAFADTAKRLIKALLGADNRN</sequence>
<dbReference type="OrthoDB" id="5816932at2"/>
<dbReference type="GO" id="GO:0003700">
    <property type="term" value="F:DNA-binding transcription factor activity"/>
    <property type="evidence" value="ECO:0007669"/>
    <property type="project" value="TreeGrafter"/>
</dbReference>
<proteinExistence type="predicted"/>
<dbReference type="KEGG" id="bsan:CHH28_05105"/>
<organism evidence="7 8">
    <name type="scientific">Bacterioplanes sanyensis</name>
    <dbReference type="NCBI Taxonomy" id="1249553"/>
    <lineage>
        <taxon>Bacteria</taxon>
        <taxon>Pseudomonadati</taxon>
        <taxon>Pseudomonadota</taxon>
        <taxon>Gammaproteobacteria</taxon>
        <taxon>Oceanospirillales</taxon>
        <taxon>Oceanospirillaceae</taxon>
        <taxon>Bacterioplanes</taxon>
    </lineage>
</organism>
<dbReference type="PRINTS" id="PR00455">
    <property type="entry name" value="HTHTETR"/>
</dbReference>
<keyword evidence="8" id="KW-1185">Reference proteome</keyword>
<dbReference type="InterPro" id="IPR036271">
    <property type="entry name" value="Tet_transcr_reg_TetR-rel_C_sf"/>
</dbReference>
<dbReference type="Gene3D" id="1.10.357.10">
    <property type="entry name" value="Tetracycline Repressor, domain 2"/>
    <property type="match status" value="1"/>
</dbReference>
<feature type="DNA-binding region" description="H-T-H motif" evidence="5">
    <location>
        <begin position="34"/>
        <end position="53"/>
    </location>
</feature>
<name>A0A222FG99_9GAMM</name>
<keyword evidence="2" id="KW-0805">Transcription regulation</keyword>
<keyword evidence="1" id="KW-0678">Repressor</keyword>
<dbReference type="PROSITE" id="PS50977">
    <property type="entry name" value="HTH_TETR_2"/>
    <property type="match status" value="1"/>
</dbReference>
<dbReference type="EMBL" id="CP022530">
    <property type="protein sequence ID" value="ASP38097.1"/>
    <property type="molecule type" value="Genomic_DNA"/>
</dbReference>
<evidence type="ECO:0000256" key="2">
    <source>
        <dbReference type="ARBA" id="ARBA00023015"/>
    </source>
</evidence>
<dbReference type="Proteomes" id="UP000202440">
    <property type="component" value="Chromosome"/>
</dbReference>
<protein>
    <recommendedName>
        <fullName evidence="6">HTH tetR-type domain-containing protein</fullName>
    </recommendedName>
</protein>
<keyword evidence="4" id="KW-0804">Transcription</keyword>
<dbReference type="InterPro" id="IPR001647">
    <property type="entry name" value="HTH_TetR"/>
</dbReference>
<dbReference type="InterPro" id="IPR050109">
    <property type="entry name" value="HTH-type_TetR-like_transc_reg"/>
</dbReference>
<evidence type="ECO:0000256" key="1">
    <source>
        <dbReference type="ARBA" id="ARBA00022491"/>
    </source>
</evidence>